<reference evidence="1" key="1">
    <citation type="submission" date="2021-01" db="EMBL/GenBank/DDBJ databases">
        <title>Draft genome of Pantoea agglomerans Eh 335.</title>
        <authorList>
            <person name="Emsley S.A."/>
            <person name="Oline D.K."/>
            <person name="Saw J.H."/>
            <person name="Ushijima B."/>
            <person name="Videau P."/>
            <person name="Koyack M.J."/>
        </authorList>
    </citation>
    <scope>NUCLEOTIDE SEQUENCE</scope>
    <source>
        <strain evidence="1">Eh 335</strain>
    </source>
</reference>
<evidence type="ECO:0000313" key="2">
    <source>
        <dbReference type="Proteomes" id="UP000633731"/>
    </source>
</evidence>
<name>A0ACC5RHI5_ENTAG</name>
<protein>
    <submittedName>
        <fullName evidence="1">Uncharacterized protein</fullName>
    </submittedName>
</protein>
<gene>
    <name evidence="1" type="ORF">JJL49_02720</name>
</gene>
<organism evidence="1 2">
    <name type="scientific">Enterobacter agglomerans</name>
    <name type="common">Erwinia herbicola</name>
    <name type="synonym">Pantoea agglomerans</name>
    <dbReference type="NCBI Taxonomy" id="549"/>
    <lineage>
        <taxon>Bacteria</taxon>
        <taxon>Pseudomonadati</taxon>
        <taxon>Pseudomonadota</taxon>
        <taxon>Gammaproteobacteria</taxon>
        <taxon>Enterobacterales</taxon>
        <taxon>Erwiniaceae</taxon>
        <taxon>Pantoea</taxon>
        <taxon>Pantoea agglomerans group</taxon>
    </lineage>
</organism>
<dbReference type="Proteomes" id="UP000633731">
    <property type="component" value="Unassembled WGS sequence"/>
</dbReference>
<evidence type="ECO:0000313" key="1">
    <source>
        <dbReference type="EMBL" id="MBK4724146.1"/>
    </source>
</evidence>
<dbReference type="EMBL" id="JAEOXF010000001">
    <property type="protein sequence ID" value="MBK4724146.1"/>
    <property type="molecule type" value="Genomic_DNA"/>
</dbReference>
<keyword evidence="2" id="KW-1185">Reference proteome</keyword>
<comment type="caution">
    <text evidence="1">The sequence shown here is derived from an EMBL/GenBank/DDBJ whole genome shotgun (WGS) entry which is preliminary data.</text>
</comment>
<proteinExistence type="predicted"/>
<accession>A0ACC5RHI5</accession>
<sequence length="153" mass="17968">MNPTQYKKELLYRKANRKMVFESYLSKINSLVCCNVDALDFLSLEFTDYVLKKSLMDESRSIKNKIETKLLAKFFGEIKKHDSGFFVFIDDDWKYCGTFLISSLNLLRDDFSFGDNVLNNVLLISDDFSIYIDLDYYEMMGGNYIDVKECVRL</sequence>